<dbReference type="InterPro" id="IPR037144">
    <property type="entry name" value="Peptidase_M1_pepN_C_sf"/>
</dbReference>
<evidence type="ECO:0000256" key="5">
    <source>
        <dbReference type="ARBA" id="ARBA00015611"/>
    </source>
</evidence>
<dbReference type="Pfam" id="PF11940">
    <property type="entry name" value="DUF3458"/>
    <property type="match status" value="1"/>
</dbReference>
<keyword evidence="11" id="KW-0482">Metalloprotease</keyword>
<keyword evidence="9" id="KW-0378">Hydrolase</keyword>
<dbReference type="Gene3D" id="1.25.50.10">
    <property type="entry name" value="Peptidase M1, alanyl aminopeptidase, C-terminal domain"/>
    <property type="match status" value="1"/>
</dbReference>
<dbReference type="FunFam" id="2.60.40.1730:FF:000005">
    <property type="entry name" value="Aminopeptidase N"/>
    <property type="match status" value="1"/>
</dbReference>
<dbReference type="Gene3D" id="1.10.390.10">
    <property type="entry name" value="Neutral Protease Domain 2"/>
    <property type="match status" value="1"/>
</dbReference>
<dbReference type="SUPFAM" id="SSF63737">
    <property type="entry name" value="Leukotriene A4 hydrolase N-terminal domain"/>
    <property type="match status" value="1"/>
</dbReference>
<dbReference type="InterPro" id="IPR038438">
    <property type="entry name" value="PepN_Ig-like_sf"/>
</dbReference>
<dbReference type="PRINTS" id="PR00756">
    <property type="entry name" value="ALADIPTASE"/>
</dbReference>
<dbReference type="Gene3D" id="2.60.40.1840">
    <property type="match status" value="1"/>
</dbReference>
<evidence type="ECO:0000259" key="16">
    <source>
        <dbReference type="Pfam" id="PF17432"/>
    </source>
</evidence>
<feature type="domain" description="Peptidase M1 alanyl aminopeptidase Ig-like fold" evidence="15">
    <location>
        <begin position="454"/>
        <end position="564"/>
    </location>
</feature>
<dbReference type="SUPFAM" id="SSF55486">
    <property type="entry name" value="Metalloproteases ('zincins'), catalytic domain"/>
    <property type="match status" value="1"/>
</dbReference>
<dbReference type="AlphaFoldDB" id="A0A2A5C8T1"/>
<evidence type="ECO:0000256" key="9">
    <source>
        <dbReference type="ARBA" id="ARBA00022801"/>
    </source>
</evidence>
<evidence type="ECO:0000259" key="14">
    <source>
        <dbReference type="Pfam" id="PF01433"/>
    </source>
</evidence>
<evidence type="ECO:0000256" key="6">
    <source>
        <dbReference type="ARBA" id="ARBA00022438"/>
    </source>
</evidence>
<comment type="cofactor">
    <cofactor evidence="2">
        <name>Zn(2+)</name>
        <dbReference type="ChEBI" id="CHEBI:29105"/>
    </cofactor>
</comment>
<evidence type="ECO:0000256" key="13">
    <source>
        <dbReference type="NCBIfam" id="TIGR02414"/>
    </source>
</evidence>
<dbReference type="InterPro" id="IPR012779">
    <property type="entry name" value="Peptidase_M1_pepN"/>
</dbReference>
<evidence type="ECO:0000256" key="7">
    <source>
        <dbReference type="ARBA" id="ARBA00022670"/>
    </source>
</evidence>
<dbReference type="InterPro" id="IPR024601">
    <property type="entry name" value="Peptidase_M1_pepN_C"/>
</dbReference>
<organism evidence="18 19">
    <name type="scientific">SAR86 cluster bacterium</name>
    <dbReference type="NCBI Taxonomy" id="2030880"/>
    <lineage>
        <taxon>Bacteria</taxon>
        <taxon>Pseudomonadati</taxon>
        <taxon>Pseudomonadota</taxon>
        <taxon>Gammaproteobacteria</taxon>
        <taxon>SAR86 cluster</taxon>
    </lineage>
</organism>
<evidence type="ECO:0000259" key="15">
    <source>
        <dbReference type="Pfam" id="PF11940"/>
    </source>
</evidence>
<comment type="caution">
    <text evidence="18">The sequence shown here is derived from an EMBL/GenBank/DDBJ whole genome shotgun (WGS) entry which is preliminary data.</text>
</comment>
<evidence type="ECO:0000259" key="17">
    <source>
        <dbReference type="Pfam" id="PF17900"/>
    </source>
</evidence>
<protein>
    <recommendedName>
        <fullName evidence="5 13">Aminopeptidase N</fullName>
        <ecNumber evidence="4 13">3.4.11.2</ecNumber>
    </recommendedName>
</protein>
<reference evidence="19" key="1">
    <citation type="submission" date="2017-08" db="EMBL/GenBank/DDBJ databases">
        <title>A dynamic microbial community with high functional redundancy inhabits the cold, oxic subseafloor aquifer.</title>
        <authorList>
            <person name="Tully B.J."/>
            <person name="Wheat C.G."/>
            <person name="Glazer B.T."/>
            <person name="Huber J.A."/>
        </authorList>
    </citation>
    <scope>NUCLEOTIDE SEQUENCE [LARGE SCALE GENOMIC DNA]</scope>
</reference>
<dbReference type="InterPro" id="IPR045357">
    <property type="entry name" value="Aminopeptidase_N-like_N"/>
</dbReference>
<dbReference type="InterPro" id="IPR014782">
    <property type="entry name" value="Peptidase_M1_dom"/>
</dbReference>
<dbReference type="NCBIfam" id="TIGR02414">
    <property type="entry name" value="pepN_proteo"/>
    <property type="match status" value="1"/>
</dbReference>
<comment type="catalytic activity">
    <reaction evidence="1">
        <text>Release of an N-terminal amino acid, Xaa-|-Yaa- from a peptide, amide or arylamide. Xaa is preferably Ala, but may be most amino acids including Pro (slow action). When a terminal hydrophobic residue is followed by a prolyl residue, the two may be released as an intact Xaa-Pro dipeptide.</text>
        <dbReference type="EC" id="3.4.11.2"/>
    </reaction>
</comment>
<dbReference type="Pfam" id="PF17900">
    <property type="entry name" value="Peptidase_M1_N"/>
    <property type="match status" value="1"/>
</dbReference>
<evidence type="ECO:0000313" key="19">
    <source>
        <dbReference type="Proteomes" id="UP000228987"/>
    </source>
</evidence>
<dbReference type="InterPro" id="IPR035414">
    <property type="entry name" value="Peptidase_M1_pepN_Ig-like"/>
</dbReference>
<evidence type="ECO:0000256" key="1">
    <source>
        <dbReference type="ARBA" id="ARBA00000098"/>
    </source>
</evidence>
<dbReference type="EC" id="3.4.11.2" evidence="4 13"/>
<keyword evidence="10" id="KW-0862">Zinc</keyword>
<evidence type="ECO:0000256" key="3">
    <source>
        <dbReference type="ARBA" id="ARBA00010136"/>
    </source>
</evidence>
<comment type="similarity">
    <text evidence="3">Belongs to the peptidase M1 family.</text>
</comment>
<comment type="function">
    <text evidence="12">Aminopeptidase N is involved in the degradation of intracellular peptides generated by protein breakdown during normal growth as well as in response to nutrient starvation.</text>
</comment>
<dbReference type="GO" id="GO:0008270">
    <property type="term" value="F:zinc ion binding"/>
    <property type="evidence" value="ECO:0007669"/>
    <property type="project" value="InterPro"/>
</dbReference>
<evidence type="ECO:0000256" key="8">
    <source>
        <dbReference type="ARBA" id="ARBA00022723"/>
    </source>
</evidence>
<dbReference type="FunFam" id="2.60.40.1840:FF:000001">
    <property type="entry name" value="Aminopeptidase N"/>
    <property type="match status" value="1"/>
</dbReference>
<accession>A0A2A5C8T1</accession>
<dbReference type="GO" id="GO:0006508">
    <property type="term" value="P:proteolysis"/>
    <property type="evidence" value="ECO:0007669"/>
    <property type="project" value="UniProtKB-UniRule"/>
</dbReference>
<evidence type="ECO:0000256" key="12">
    <source>
        <dbReference type="ARBA" id="ARBA00059739"/>
    </source>
</evidence>
<dbReference type="Pfam" id="PF01433">
    <property type="entry name" value="Peptidase_M1"/>
    <property type="match status" value="1"/>
</dbReference>
<evidence type="ECO:0000256" key="10">
    <source>
        <dbReference type="ARBA" id="ARBA00022833"/>
    </source>
</evidence>
<gene>
    <name evidence="18" type="ORF">COA71_12490</name>
</gene>
<dbReference type="GO" id="GO:0008237">
    <property type="term" value="F:metallopeptidase activity"/>
    <property type="evidence" value="ECO:0007669"/>
    <property type="project" value="UniProtKB-UniRule"/>
</dbReference>
<dbReference type="Pfam" id="PF17432">
    <property type="entry name" value="DUF3458_C"/>
    <property type="match status" value="1"/>
</dbReference>
<name>A0A2A5C8T1_9GAMM</name>
<dbReference type="PANTHER" id="PTHR46322">
    <property type="entry name" value="PUROMYCIN-SENSITIVE AMINOPEPTIDASE"/>
    <property type="match status" value="1"/>
</dbReference>
<dbReference type="FunFam" id="3.30.2010.30:FF:000002">
    <property type="entry name" value="Putative aminopeptidase N"/>
    <property type="match status" value="1"/>
</dbReference>
<keyword evidence="7" id="KW-0645">Protease</keyword>
<evidence type="ECO:0000256" key="11">
    <source>
        <dbReference type="ARBA" id="ARBA00023049"/>
    </source>
</evidence>
<dbReference type="CDD" id="cd09600">
    <property type="entry name" value="M1_APN"/>
    <property type="match status" value="1"/>
</dbReference>
<evidence type="ECO:0000256" key="2">
    <source>
        <dbReference type="ARBA" id="ARBA00001947"/>
    </source>
</evidence>
<dbReference type="EMBL" id="NVWI01000011">
    <property type="protein sequence ID" value="PCJ39985.1"/>
    <property type="molecule type" value="Genomic_DNA"/>
</dbReference>
<evidence type="ECO:0000256" key="4">
    <source>
        <dbReference type="ARBA" id="ARBA00012564"/>
    </source>
</evidence>
<feature type="domain" description="Aminopeptidase N-like N-terminal" evidence="17">
    <location>
        <begin position="25"/>
        <end position="196"/>
    </location>
</feature>
<dbReference type="Gene3D" id="2.60.40.1730">
    <property type="entry name" value="tricorn interacting facor f3 domain"/>
    <property type="match status" value="1"/>
</dbReference>
<dbReference type="GO" id="GO:0016285">
    <property type="term" value="F:alanyl aminopeptidase activity"/>
    <property type="evidence" value="ECO:0007669"/>
    <property type="project" value="UniProtKB-EC"/>
</dbReference>
<dbReference type="PANTHER" id="PTHR46322:SF1">
    <property type="entry name" value="PUROMYCIN-SENSITIVE AMINOPEPTIDASE"/>
    <property type="match status" value="1"/>
</dbReference>
<keyword evidence="8" id="KW-0479">Metal-binding</keyword>
<evidence type="ECO:0000313" key="18">
    <source>
        <dbReference type="EMBL" id="PCJ39985.1"/>
    </source>
</evidence>
<proteinExistence type="inferred from homology"/>
<dbReference type="Gene3D" id="3.30.2010.30">
    <property type="match status" value="1"/>
</dbReference>
<dbReference type="Proteomes" id="UP000228987">
    <property type="component" value="Unassembled WGS sequence"/>
</dbReference>
<sequence length="898" mass="101546">MKDAQAKNIYLKDYQAPNFLIDTIYLDVSLHEEESIVVSRLNIRRNPDAVNQKAALLLHGQELTLLELRLDGKELTDTDYELNAESLTINNVKDVFELESKISIKPQENTSLEGLYKSSNKFCTQCEAEGFRKITWFLDRPDVLSSFTTRIEADKGLYPVLLSNGNKIDSGDCSESDKAGRHWVVWQDPFLKPAYLFALVAGNLFSVDDSFTTCSGREVALQVFVEEKDLDKCDFALRSLKKAMKWDEDVYGREYDLNIFMIVAVDDFNMGAMENKGLNIFNSSCVLAKPETSTDFSFQRIEAIVAHEYFHNWSGNRVTCRDWFQLSLKEGFTVYRDSEFSADMGSRAVKRIDDVNFLRTVQFAEDAGPMAHSVRPESYMEISNFYTVTIYEKGAEVVRMIANLLGPELFRKGTDLYFEKFDGMAVTTEDFVATMEEVSGIDLTQFRRWYSQAGTPVLSVKGSYDEQAKTYTLSVEQSCPETPGQSHKDNFHIPFAVALLDENGNELALRLEGEESGVDKEGAALSSKVLTVHEGAQDFIFAGIKVKPIPSLLRSFSAPVKMQFDYSRDELMFLMSHDSDGFVRWEAAQQLSLQIINELMAQRQKGEPLVLDQRLIYAMKKVLDAALNDNSVDRAMLSRLLVLPSEAYIAELAVEIDSDAIHEVREFVRKQLALGLQDAFAEVYEAMQSDAAYVVEADAIAQRALKNTVLNYLVLLGDEKIESCFRQYQQADNMTDQSAALRALLSGTGTQAEALKNQAFTGFYIKWKHEPLVIEQWLSMQAGVSIKDNLAEVIKLTEHESFDIKNPNKVRSVIGAFCHQNLVGFHHESGSGYKFLADNVITLNELNPQIASRLLTPLTRWRKQQPQRQVLMQAQLKRILELDNLSKDVYEVVSKSLG</sequence>
<feature type="domain" description="Peptidase M1 alanyl aminopeptidase C-terminal" evidence="16">
    <location>
        <begin position="569"/>
        <end position="897"/>
    </location>
</feature>
<dbReference type="InterPro" id="IPR027268">
    <property type="entry name" value="Peptidase_M4/M1_CTD_sf"/>
</dbReference>
<keyword evidence="6 18" id="KW-0031">Aminopeptidase</keyword>
<dbReference type="InterPro" id="IPR042097">
    <property type="entry name" value="Aminopeptidase_N-like_N_sf"/>
</dbReference>
<dbReference type="InterPro" id="IPR001930">
    <property type="entry name" value="Peptidase_M1"/>
</dbReference>
<feature type="domain" description="Peptidase M1 membrane alanine aminopeptidase" evidence="14">
    <location>
        <begin position="235"/>
        <end position="449"/>
    </location>
</feature>